<sequence>MTDLLCLRKTGSRTVVTCRTCWTTGSKIACWKADVTNGVVTGCSTYNIMKHFRKNHPHICDELLRINNQPRVEVAMSSLPPSESQANPVTNWQSRPSLNYSSSSSSQSSTGTSSTRSHRPSSSTLSLTGDSDYVLIEDETTSSESSGTNITSDFERVGLEEAYGTPPAVETGSSIIATASTSTTPDHLEIDAGLCSIQAHILSQLHIELKAHHTHFPTRIDRGGVLCRKAANEEIIWGYTTEVHRVKLSATIYVHRDWSTWVPADPRWIVLEEAAEFKLVRKELYMLPEAGNQLVCPEPHAVGSKYSLPRGSAWKADVEAVVGDPKRVQIRVHGSPKTPVRITPSPTYLSEVGTIPLDKMKRLGGYFVPVMLELGSGLYYEGFVNSRFLFGSEMADWLYRDWLKKMRF</sequence>
<reference evidence="2 3" key="1">
    <citation type="journal article" date="2015" name="Genome Biol. Evol.">
        <title>Phylogenomic analyses indicate that early fungi evolved digesting cell walls of algal ancestors of land plants.</title>
        <authorList>
            <person name="Chang Y."/>
            <person name="Wang S."/>
            <person name="Sekimoto S."/>
            <person name="Aerts A.L."/>
            <person name="Choi C."/>
            <person name="Clum A."/>
            <person name="LaButti K.M."/>
            <person name="Lindquist E.A."/>
            <person name="Yee Ngan C."/>
            <person name="Ohm R.A."/>
            <person name="Salamov A.A."/>
            <person name="Grigoriev I.V."/>
            <person name="Spatafora J.W."/>
            <person name="Berbee M.L."/>
        </authorList>
    </citation>
    <scope>NUCLEOTIDE SEQUENCE [LARGE SCALE GENOMIC DNA]</scope>
    <source>
        <strain evidence="2 3">JEL478</strain>
    </source>
</reference>
<dbReference type="AlphaFoldDB" id="A0A139ASV0"/>
<feature type="compositionally biased region" description="Low complexity" evidence="1">
    <location>
        <begin position="94"/>
        <end position="130"/>
    </location>
</feature>
<dbReference type="EMBL" id="KQ965737">
    <property type="protein sequence ID" value="KXS19811.1"/>
    <property type="molecule type" value="Genomic_DNA"/>
</dbReference>
<gene>
    <name evidence="2" type="ORF">M427DRAFT_66931</name>
</gene>
<feature type="compositionally biased region" description="Polar residues" evidence="1">
    <location>
        <begin position="79"/>
        <end position="93"/>
    </location>
</feature>
<keyword evidence="3" id="KW-1185">Reference proteome</keyword>
<evidence type="ECO:0000256" key="1">
    <source>
        <dbReference type="SAM" id="MobiDB-lite"/>
    </source>
</evidence>
<proteinExistence type="predicted"/>
<evidence type="ECO:0000313" key="3">
    <source>
        <dbReference type="Proteomes" id="UP000070544"/>
    </source>
</evidence>
<protein>
    <submittedName>
        <fullName evidence="2">Uncharacterized protein</fullName>
    </submittedName>
</protein>
<accession>A0A139ASV0</accession>
<feature type="region of interest" description="Disordered" evidence="1">
    <location>
        <begin position="75"/>
        <end position="130"/>
    </location>
</feature>
<name>A0A139ASV0_GONPJ</name>
<dbReference type="Proteomes" id="UP000070544">
    <property type="component" value="Unassembled WGS sequence"/>
</dbReference>
<organism evidence="2 3">
    <name type="scientific">Gonapodya prolifera (strain JEL478)</name>
    <name type="common">Monoblepharis prolifera</name>
    <dbReference type="NCBI Taxonomy" id="1344416"/>
    <lineage>
        <taxon>Eukaryota</taxon>
        <taxon>Fungi</taxon>
        <taxon>Fungi incertae sedis</taxon>
        <taxon>Chytridiomycota</taxon>
        <taxon>Chytridiomycota incertae sedis</taxon>
        <taxon>Monoblepharidomycetes</taxon>
        <taxon>Monoblepharidales</taxon>
        <taxon>Gonapodyaceae</taxon>
        <taxon>Gonapodya</taxon>
    </lineage>
</organism>
<evidence type="ECO:0000313" key="2">
    <source>
        <dbReference type="EMBL" id="KXS19811.1"/>
    </source>
</evidence>